<dbReference type="AlphaFoldDB" id="A2DUK8"/>
<reference evidence="1" key="2">
    <citation type="journal article" date="2007" name="Science">
        <title>Draft genome sequence of the sexually transmitted pathogen Trichomonas vaginalis.</title>
        <authorList>
            <person name="Carlton J.M."/>
            <person name="Hirt R.P."/>
            <person name="Silva J.C."/>
            <person name="Delcher A.L."/>
            <person name="Schatz M."/>
            <person name="Zhao Q."/>
            <person name="Wortman J.R."/>
            <person name="Bidwell S.L."/>
            <person name="Alsmark U.C.M."/>
            <person name="Besteiro S."/>
            <person name="Sicheritz-Ponten T."/>
            <person name="Noel C.J."/>
            <person name="Dacks J.B."/>
            <person name="Foster P.G."/>
            <person name="Simillion C."/>
            <person name="Van de Peer Y."/>
            <person name="Miranda-Saavedra D."/>
            <person name="Barton G.J."/>
            <person name="Westrop G.D."/>
            <person name="Mueller S."/>
            <person name="Dessi D."/>
            <person name="Fiori P.L."/>
            <person name="Ren Q."/>
            <person name="Paulsen I."/>
            <person name="Zhang H."/>
            <person name="Bastida-Corcuera F.D."/>
            <person name="Simoes-Barbosa A."/>
            <person name="Brown M.T."/>
            <person name="Hayes R.D."/>
            <person name="Mukherjee M."/>
            <person name="Okumura C.Y."/>
            <person name="Schneider R."/>
            <person name="Smith A.J."/>
            <person name="Vanacova S."/>
            <person name="Villalvazo M."/>
            <person name="Haas B.J."/>
            <person name="Pertea M."/>
            <person name="Feldblyum T.V."/>
            <person name="Utterback T.R."/>
            <person name="Shu C.L."/>
            <person name="Osoegawa K."/>
            <person name="de Jong P.J."/>
            <person name="Hrdy I."/>
            <person name="Horvathova L."/>
            <person name="Zubacova Z."/>
            <person name="Dolezal P."/>
            <person name="Malik S.B."/>
            <person name="Logsdon J.M. Jr."/>
            <person name="Henze K."/>
            <person name="Gupta A."/>
            <person name="Wang C.C."/>
            <person name="Dunne R.L."/>
            <person name="Upcroft J.A."/>
            <person name="Upcroft P."/>
            <person name="White O."/>
            <person name="Salzberg S.L."/>
            <person name="Tang P."/>
            <person name="Chiu C.-H."/>
            <person name="Lee Y.-S."/>
            <person name="Embley T.M."/>
            <person name="Coombs G.H."/>
            <person name="Mottram J.C."/>
            <person name="Tachezy J."/>
            <person name="Fraser-Liggett C.M."/>
            <person name="Johnson P.J."/>
        </authorList>
    </citation>
    <scope>NUCLEOTIDE SEQUENCE [LARGE SCALE GENOMIC DNA]</scope>
    <source>
        <strain evidence="1">G3</strain>
    </source>
</reference>
<dbReference type="KEGG" id="tva:4773906"/>
<protein>
    <submittedName>
        <fullName evidence="1">Uncharacterized protein</fullName>
    </submittedName>
</protein>
<dbReference type="VEuPathDB" id="TrichDB:TVAG_165270"/>
<dbReference type="RefSeq" id="XP_001328122.1">
    <property type="nucleotide sequence ID" value="XM_001328087.1"/>
</dbReference>
<evidence type="ECO:0000313" key="2">
    <source>
        <dbReference type="Proteomes" id="UP000001542"/>
    </source>
</evidence>
<sequence length="392" mass="44822">MEKITAALNKELTRINEMNKSPEIKKEEISQLTNRVKRVDLVNTFKIKNVDGVYQPHITFKDDSNTTYKYNLGFQRTKCGLGLDADLKALNNGKVAELNATLNSLLTHSFTAKYIINKPEKLDFSSNVIPATIFSIRRQNRQYLSEKYKLFSVKTLSNDPINSYRLRFIRIAQKKRSSQTPANLVSDPEKYNVLSFTYFNYFEKLLFSKTSIGIVHSPNHIQPFLTSELKFNYNFDDTYSLYFGSGKIFSYQTLPTLERFHYIAPLFAQNVDSEKFGINNGSFIAACDHYFSAGFSARFLADEWLLQCDTQMVIGGLSKPRLTELPGSCTDCFTSVRVARTVFGKKLCATIYYPLYISFPVKTSHFSLSLIDDGSLFGLRNEKGLLSVFFEF</sequence>
<dbReference type="EMBL" id="DS113249">
    <property type="protein sequence ID" value="EAY15899.1"/>
    <property type="molecule type" value="Genomic_DNA"/>
</dbReference>
<reference evidence="1" key="1">
    <citation type="submission" date="2006-10" db="EMBL/GenBank/DDBJ databases">
        <authorList>
            <person name="Amadeo P."/>
            <person name="Zhao Q."/>
            <person name="Wortman J."/>
            <person name="Fraser-Liggett C."/>
            <person name="Carlton J."/>
        </authorList>
    </citation>
    <scope>NUCLEOTIDE SEQUENCE</scope>
    <source>
        <strain evidence="1">G3</strain>
    </source>
</reference>
<name>A2DUK8_TRIV3</name>
<gene>
    <name evidence="1" type="ORF">TVAG_165270</name>
</gene>
<keyword evidence="2" id="KW-1185">Reference proteome</keyword>
<organism evidence="1 2">
    <name type="scientific">Trichomonas vaginalis (strain ATCC PRA-98 / G3)</name>
    <dbReference type="NCBI Taxonomy" id="412133"/>
    <lineage>
        <taxon>Eukaryota</taxon>
        <taxon>Metamonada</taxon>
        <taxon>Parabasalia</taxon>
        <taxon>Trichomonadida</taxon>
        <taxon>Trichomonadidae</taxon>
        <taxon>Trichomonas</taxon>
    </lineage>
</organism>
<dbReference type="Proteomes" id="UP000001542">
    <property type="component" value="Unassembled WGS sequence"/>
</dbReference>
<dbReference type="InParanoid" id="A2DUK8"/>
<evidence type="ECO:0000313" key="1">
    <source>
        <dbReference type="EMBL" id="EAY15899.1"/>
    </source>
</evidence>
<dbReference type="VEuPathDB" id="TrichDB:TVAGG3_0663000"/>
<accession>A2DUK8</accession>
<proteinExistence type="predicted"/>